<organism evidence="2 3">
    <name type="scientific">Blomia tropicalis</name>
    <name type="common">Mite</name>
    <dbReference type="NCBI Taxonomy" id="40697"/>
    <lineage>
        <taxon>Eukaryota</taxon>
        <taxon>Metazoa</taxon>
        <taxon>Ecdysozoa</taxon>
        <taxon>Arthropoda</taxon>
        <taxon>Chelicerata</taxon>
        <taxon>Arachnida</taxon>
        <taxon>Acari</taxon>
        <taxon>Acariformes</taxon>
        <taxon>Sarcoptiformes</taxon>
        <taxon>Astigmata</taxon>
        <taxon>Glycyphagoidea</taxon>
        <taxon>Echimyopodidae</taxon>
        <taxon>Blomia</taxon>
    </lineage>
</organism>
<comment type="caution">
    <text evidence="2">The sequence shown here is derived from an EMBL/GenBank/DDBJ whole genome shotgun (WGS) entry which is preliminary data.</text>
</comment>
<gene>
    <name evidence="2" type="ORF">RDWZM_002705</name>
</gene>
<dbReference type="AlphaFoldDB" id="A0A9Q0ME06"/>
<evidence type="ECO:0000313" key="3">
    <source>
        <dbReference type="Proteomes" id="UP001142055"/>
    </source>
</evidence>
<dbReference type="Gene3D" id="3.30.460.10">
    <property type="entry name" value="Beta Polymerase, domain 2"/>
    <property type="match status" value="1"/>
</dbReference>
<dbReference type="GO" id="GO:1990817">
    <property type="term" value="F:poly(A) RNA polymerase activity"/>
    <property type="evidence" value="ECO:0007669"/>
    <property type="project" value="TreeGrafter"/>
</dbReference>
<dbReference type="EMBL" id="JAPWDV010000001">
    <property type="protein sequence ID" value="KAJ6224160.1"/>
    <property type="molecule type" value="Genomic_DNA"/>
</dbReference>
<sequence>MVQTQRNKRFGQNTTFYYYGFTNVLGQIRIHFSAKYITMNMFSNGSNSNCTHVPINIDWTDISRLRRKSNDRILFEFRDEAHFFINKSNSRKKSQLTIHFAKGTSEIQKRHKLKFYDRISFVNENHVIQWKEESPSQEIRIVVNNEKCSLNSSYHIELTNDNGTMLIPFEDFNPPSATSKSMKPSPNDLITRLLQRQELLSELEYKLRFFMIHQIEQIIRRFSDLHSSQERKSRKRRNIYENDNLMEYYEIIPFGSDVSGFGTTDSDLDLCLAPKGIFNKKIIRDDDKIRFYQCTKLLHKLSIMLEQSIKFRESTEKSKTFYLHNHFIHIQRIFRAFVPIIKCRSYLQPLMNIDISVDTAKNSGVQMAAYMYYCNSTDYRVRPFILILKSWAKHHRIVQQNHSDCFSSFQMTCLGLAFLQSKSIIPSINEWISDKRKSKREFETKLRKDEISELLKDFFNFMIGFDFWKKAFDLTNGQFNVEKPHAERDACCIINPFQPNLNICKTVSESGLERFLSYSKQSIEILDNGDGQLGKIEDLFLDLDDRLSSINYNYFY</sequence>
<dbReference type="Pfam" id="PF22600">
    <property type="entry name" value="MTPAP-like_central"/>
    <property type="match status" value="1"/>
</dbReference>
<dbReference type="SUPFAM" id="SSF81631">
    <property type="entry name" value="PAP/OAS1 substrate-binding domain"/>
    <property type="match status" value="1"/>
</dbReference>
<dbReference type="Gene3D" id="1.10.1410.10">
    <property type="match status" value="1"/>
</dbReference>
<name>A0A9Q0ME06_BLOTA</name>
<reference evidence="2" key="1">
    <citation type="submission" date="2022-12" db="EMBL/GenBank/DDBJ databases">
        <title>Genome assemblies of Blomia tropicalis.</title>
        <authorList>
            <person name="Cui Y."/>
        </authorList>
    </citation>
    <scope>NUCLEOTIDE SEQUENCE</scope>
    <source>
        <tissue evidence="2">Adult mites</tissue>
    </source>
</reference>
<dbReference type="OMA" id="NDNLMEY"/>
<evidence type="ECO:0000259" key="1">
    <source>
        <dbReference type="Pfam" id="PF22600"/>
    </source>
</evidence>
<dbReference type="InterPro" id="IPR054708">
    <property type="entry name" value="MTPAP-like_central"/>
</dbReference>
<dbReference type="Proteomes" id="UP001142055">
    <property type="component" value="Chromosome 1"/>
</dbReference>
<accession>A0A9Q0ME06</accession>
<dbReference type="PANTHER" id="PTHR12271:SF133">
    <property type="entry name" value="POLY(A) RNA POLYMERASE, MITOCHONDRIAL"/>
    <property type="match status" value="1"/>
</dbReference>
<feature type="domain" description="Poly(A) RNA polymerase mitochondrial-like central palm" evidence="1">
    <location>
        <begin position="214"/>
        <end position="358"/>
    </location>
</feature>
<keyword evidence="3" id="KW-1185">Reference proteome</keyword>
<evidence type="ECO:0000313" key="2">
    <source>
        <dbReference type="EMBL" id="KAJ6224160.1"/>
    </source>
</evidence>
<proteinExistence type="predicted"/>
<protein>
    <recommendedName>
        <fullName evidence="1">Poly(A) RNA polymerase mitochondrial-like central palm domain-containing protein</fullName>
    </recommendedName>
</protein>
<dbReference type="InterPro" id="IPR043519">
    <property type="entry name" value="NT_sf"/>
</dbReference>
<dbReference type="GO" id="GO:0031123">
    <property type="term" value="P:RNA 3'-end processing"/>
    <property type="evidence" value="ECO:0007669"/>
    <property type="project" value="TreeGrafter"/>
</dbReference>
<dbReference type="SUPFAM" id="SSF81301">
    <property type="entry name" value="Nucleotidyltransferase"/>
    <property type="match status" value="1"/>
</dbReference>
<dbReference type="PANTHER" id="PTHR12271">
    <property type="entry name" value="POLY A POLYMERASE CID PAP -RELATED"/>
    <property type="match status" value="1"/>
</dbReference>